<dbReference type="AlphaFoldDB" id="B3R0E1"/>
<dbReference type="EMBL" id="CU469464">
    <property type="protein sequence ID" value="CAP18305.1"/>
    <property type="molecule type" value="Genomic_DNA"/>
</dbReference>
<evidence type="ECO:0000313" key="1">
    <source>
        <dbReference type="EMBL" id="CAP18305.1"/>
    </source>
</evidence>
<sequence length="68" mass="7966">MLDNKKTFLIGEKVKVDNEKEIGVVTRIDFESGVIYVLFKKMREKSYPYPESLNQNVIKPVFSKNKKN</sequence>
<keyword evidence="2" id="KW-1185">Reference proteome</keyword>
<proteinExistence type="predicted"/>
<dbReference type="STRING" id="37692.ATP_00118"/>
<reference evidence="1 2" key="1">
    <citation type="journal article" date="2008" name="BMC Genomics">
        <title>The linear chromosome of the plant-pathogenic mycoplasma 'Candidatus Phytoplasma mali'.</title>
        <authorList>
            <person name="Kube M."/>
            <person name="Schneider B."/>
            <person name="Kuhl H."/>
            <person name="Dandekar T."/>
            <person name="Heitmann K."/>
            <person name="Migdoll A.M."/>
            <person name="Reinhardt R."/>
            <person name="Seemueller E."/>
        </authorList>
    </citation>
    <scope>NUCLEOTIDE SEQUENCE [LARGE SCALE GENOMIC DNA]</scope>
    <source>
        <strain evidence="1 2">AT</strain>
    </source>
</reference>
<accession>B3R0E1</accession>
<dbReference type="KEGG" id="pml:ATP_00118"/>
<organism evidence="2">
    <name type="scientific">Phytoplasma mali (strain AT)</name>
    <dbReference type="NCBI Taxonomy" id="482235"/>
    <lineage>
        <taxon>Bacteria</taxon>
        <taxon>Bacillati</taxon>
        <taxon>Mycoplasmatota</taxon>
        <taxon>Mollicutes</taxon>
        <taxon>Acholeplasmatales</taxon>
        <taxon>Acholeplasmataceae</taxon>
        <taxon>Candidatus Phytoplasma</taxon>
        <taxon>16SrX (Apple proliferation group)</taxon>
    </lineage>
</organism>
<name>B3R0E1_PHYMT</name>
<gene>
    <name evidence="1" type="ordered locus">ATP_00118</name>
</gene>
<evidence type="ECO:0000313" key="2">
    <source>
        <dbReference type="Proteomes" id="UP000002020"/>
    </source>
</evidence>
<protein>
    <submittedName>
        <fullName evidence="1">Uncharacterized protein</fullName>
    </submittedName>
</protein>
<dbReference type="HOGENOM" id="CLU_2784843_0_0_14"/>
<dbReference type="Proteomes" id="UP000002020">
    <property type="component" value="Chromosome"/>
</dbReference>